<dbReference type="PIRSF" id="PIRSF039090">
    <property type="entry name" value="Flis"/>
    <property type="match status" value="1"/>
</dbReference>
<gene>
    <name evidence="7" type="primary">fliS</name>
    <name evidence="7" type="ORF">LNV07_04795</name>
</gene>
<dbReference type="Proteomes" id="UP001209701">
    <property type="component" value="Unassembled WGS sequence"/>
</dbReference>
<dbReference type="InterPro" id="IPR003713">
    <property type="entry name" value="FliS"/>
</dbReference>
<dbReference type="Pfam" id="PF02561">
    <property type="entry name" value="FliS"/>
    <property type="match status" value="1"/>
</dbReference>
<dbReference type="PANTHER" id="PTHR34773:SF1">
    <property type="entry name" value="FLAGELLAR SECRETION CHAPERONE FLIS"/>
    <property type="match status" value="1"/>
</dbReference>
<evidence type="ECO:0000256" key="2">
    <source>
        <dbReference type="ARBA" id="ARBA00008787"/>
    </source>
</evidence>
<dbReference type="EMBL" id="JAJIRN010000002">
    <property type="protein sequence ID" value="MCV2367411.1"/>
    <property type="molecule type" value="Genomic_DNA"/>
</dbReference>
<comment type="subcellular location">
    <subcellularLocation>
        <location evidence="1 6">Cytoplasm</location>
        <location evidence="1 6">Cytosol</location>
    </subcellularLocation>
</comment>
<evidence type="ECO:0000313" key="7">
    <source>
        <dbReference type="EMBL" id="MCV2367411.1"/>
    </source>
</evidence>
<dbReference type="SUPFAM" id="SSF101116">
    <property type="entry name" value="Flagellar export chaperone FliS"/>
    <property type="match status" value="1"/>
</dbReference>
<keyword evidence="5" id="KW-0143">Chaperone</keyword>
<evidence type="ECO:0000256" key="3">
    <source>
        <dbReference type="ARBA" id="ARBA00022490"/>
    </source>
</evidence>
<comment type="similarity">
    <text evidence="2 6">Belongs to the FliS family.</text>
</comment>
<evidence type="ECO:0000256" key="5">
    <source>
        <dbReference type="ARBA" id="ARBA00023186"/>
    </source>
</evidence>
<proteinExistence type="inferred from homology"/>
<protein>
    <recommendedName>
        <fullName evidence="6">Flagellar secretion chaperone FliS</fullName>
    </recommendedName>
</protein>
<keyword evidence="7" id="KW-0966">Cell projection</keyword>
<comment type="caution">
    <text evidence="7">The sequence shown here is derived from an EMBL/GenBank/DDBJ whole genome shotgun (WGS) entry which is preliminary data.</text>
</comment>
<reference evidence="7 8" key="1">
    <citation type="submission" date="2021-11" db="EMBL/GenBank/DDBJ databases">
        <authorList>
            <person name="Liang Q."/>
            <person name="Mou H."/>
            <person name="Liu Z."/>
        </authorList>
    </citation>
    <scope>NUCLEOTIDE SEQUENCE [LARGE SCALE GENOMIC DNA]</scope>
    <source>
        <strain evidence="7 8">CHU3</strain>
    </source>
</reference>
<organism evidence="7 8">
    <name type="scientific">Roseateles oligotrophus</name>
    <dbReference type="NCBI Taxonomy" id="1769250"/>
    <lineage>
        <taxon>Bacteria</taxon>
        <taxon>Pseudomonadati</taxon>
        <taxon>Pseudomonadota</taxon>
        <taxon>Betaproteobacteria</taxon>
        <taxon>Burkholderiales</taxon>
        <taxon>Sphaerotilaceae</taxon>
        <taxon>Roseateles</taxon>
    </lineage>
</organism>
<keyword evidence="7" id="KW-0282">Flagellum</keyword>
<dbReference type="InterPro" id="IPR036584">
    <property type="entry name" value="FliS_sf"/>
</dbReference>
<name>A0ABT2YAU0_9BURK</name>
<evidence type="ECO:0000256" key="4">
    <source>
        <dbReference type="ARBA" id="ARBA00022795"/>
    </source>
</evidence>
<dbReference type="NCBIfam" id="TIGR00208">
    <property type="entry name" value="fliS"/>
    <property type="match status" value="1"/>
</dbReference>
<keyword evidence="8" id="KW-1185">Reference proteome</keyword>
<evidence type="ECO:0000256" key="1">
    <source>
        <dbReference type="ARBA" id="ARBA00004514"/>
    </source>
</evidence>
<dbReference type="PANTHER" id="PTHR34773">
    <property type="entry name" value="FLAGELLAR SECRETION CHAPERONE FLIS"/>
    <property type="match status" value="1"/>
</dbReference>
<evidence type="ECO:0000256" key="6">
    <source>
        <dbReference type="PIRNR" id="PIRNR039090"/>
    </source>
</evidence>
<keyword evidence="3 6" id="KW-0963">Cytoplasm</keyword>
<evidence type="ECO:0000313" key="8">
    <source>
        <dbReference type="Proteomes" id="UP001209701"/>
    </source>
</evidence>
<dbReference type="CDD" id="cd16098">
    <property type="entry name" value="FliS"/>
    <property type="match status" value="1"/>
</dbReference>
<accession>A0ABT2YAU0</accession>
<keyword evidence="4 6" id="KW-1005">Bacterial flagellum biogenesis</keyword>
<sequence length="143" mass="15637">MYGNASSPFASRTQRASMYRKVGLETDVQGASPHRLVGMLFDGVFDAMNQARAGIENGNTELKNRSLSRAVRILDEGLKASLNLQAGPLANDLNDLYAYLCMRLTKANLHGDISAIEECQRILTPVREAWTAIAQSPEVLRAA</sequence>
<dbReference type="Gene3D" id="1.20.120.340">
    <property type="entry name" value="Flagellar protein FliS"/>
    <property type="match status" value="1"/>
</dbReference>
<keyword evidence="7" id="KW-0969">Cilium</keyword>